<comment type="caution">
    <text evidence="2">The sequence shown here is derived from an EMBL/GenBank/DDBJ whole genome shotgun (WGS) entry which is preliminary data.</text>
</comment>
<evidence type="ECO:0000256" key="1">
    <source>
        <dbReference type="ARBA" id="ARBA00023002"/>
    </source>
</evidence>
<dbReference type="EMBL" id="AWSA01000012">
    <property type="protein sequence ID" value="EWT02311.1"/>
    <property type="molecule type" value="Genomic_DNA"/>
</dbReference>
<organism evidence="2 3">
    <name type="scientific">Intrasporangium oryzae NRRL B-24470</name>
    <dbReference type="NCBI Taxonomy" id="1386089"/>
    <lineage>
        <taxon>Bacteria</taxon>
        <taxon>Bacillati</taxon>
        <taxon>Actinomycetota</taxon>
        <taxon>Actinomycetes</taxon>
        <taxon>Micrococcales</taxon>
        <taxon>Intrasporangiaceae</taxon>
        <taxon>Intrasporangium</taxon>
    </lineage>
</organism>
<sequence length="372" mass="40055">MSTREHIDTVIVGAGQAGLATAYYLGRAGVPCLVLDEHDRVGDQWRRRYDSLLLNTPAQYDSLPGWAFPAPRWTFPSSTDMGDYLEAYAGRFAIDVRHGTPVTSIEQQADGTWVVCCDGAELAARNVVVAIGGERHPKVPALAAEVDPGIRQLHSSTYRNPGQLLPGPVLVVGAGQSGADLAQEAQRAGHQTWLSGRVRGQSPTPVDSRRAHVLLPVLWFLANHVLTTSTPAGRRMKPVVRMGGTPLVRTRTTDLDAAGVTRVEARTEGTEGGLPRLADGQVLDVANIIWCTGFRQDFSLIRPSVTGEDGWPVDEAGVVPGASGLYFVGLLFQRGFYSMLIGGAWRDARRIAEHIAGRPPVDLGERTSARVG</sequence>
<accession>W9G7Y8</accession>
<dbReference type="Pfam" id="PF13738">
    <property type="entry name" value="Pyr_redox_3"/>
    <property type="match status" value="1"/>
</dbReference>
<dbReference type="STRING" id="1386089.N865_06890"/>
<dbReference type="PRINTS" id="PR00411">
    <property type="entry name" value="PNDRDTASEI"/>
</dbReference>
<dbReference type="InterPro" id="IPR036188">
    <property type="entry name" value="FAD/NAD-bd_sf"/>
</dbReference>
<evidence type="ECO:0000313" key="2">
    <source>
        <dbReference type="EMBL" id="EWT02311.1"/>
    </source>
</evidence>
<dbReference type="Proteomes" id="UP000019489">
    <property type="component" value="Unassembled WGS sequence"/>
</dbReference>
<gene>
    <name evidence="2" type="ORF">N865_06890</name>
</gene>
<keyword evidence="1" id="KW-0560">Oxidoreductase</keyword>
<dbReference type="PRINTS" id="PR00368">
    <property type="entry name" value="FADPNR"/>
</dbReference>
<protein>
    <submittedName>
        <fullName evidence="2">Portal protein</fullName>
    </submittedName>
</protein>
<name>W9G7Y8_9MICO</name>
<dbReference type="PANTHER" id="PTHR43539">
    <property type="entry name" value="FLAVIN-BINDING MONOOXYGENASE-LIKE PROTEIN (AFU_ORTHOLOGUE AFUA_4G09220)"/>
    <property type="match status" value="1"/>
</dbReference>
<dbReference type="GO" id="GO:0004497">
    <property type="term" value="F:monooxygenase activity"/>
    <property type="evidence" value="ECO:0007669"/>
    <property type="project" value="TreeGrafter"/>
</dbReference>
<dbReference type="SUPFAM" id="SSF51905">
    <property type="entry name" value="FAD/NAD(P)-binding domain"/>
    <property type="match status" value="2"/>
</dbReference>
<dbReference type="RefSeq" id="WP_034803545.1">
    <property type="nucleotide sequence ID" value="NZ_AWSA01000012.1"/>
</dbReference>
<reference evidence="2 3" key="1">
    <citation type="submission" date="2013-08" db="EMBL/GenBank/DDBJ databases">
        <title>Intrasporangium oryzae NRRL B-24470.</title>
        <authorList>
            <person name="Liu H."/>
            <person name="Wang G."/>
        </authorList>
    </citation>
    <scope>NUCLEOTIDE SEQUENCE [LARGE SCALE GENOMIC DNA]</scope>
    <source>
        <strain evidence="2 3">NRRL B-24470</strain>
    </source>
</reference>
<dbReference type="AlphaFoldDB" id="W9G7Y8"/>
<dbReference type="Gene3D" id="3.50.50.60">
    <property type="entry name" value="FAD/NAD(P)-binding domain"/>
    <property type="match status" value="1"/>
</dbReference>
<dbReference type="OrthoDB" id="9808049at2"/>
<dbReference type="PANTHER" id="PTHR43539:SF78">
    <property type="entry name" value="FLAVIN-CONTAINING MONOOXYGENASE"/>
    <property type="match status" value="1"/>
</dbReference>
<dbReference type="InterPro" id="IPR050982">
    <property type="entry name" value="Auxin_biosynth/cation_transpt"/>
</dbReference>
<proteinExistence type="predicted"/>
<dbReference type="eggNOG" id="COG2072">
    <property type="taxonomic scope" value="Bacteria"/>
</dbReference>
<keyword evidence="3" id="KW-1185">Reference proteome</keyword>
<dbReference type="GO" id="GO:0050660">
    <property type="term" value="F:flavin adenine dinucleotide binding"/>
    <property type="evidence" value="ECO:0007669"/>
    <property type="project" value="TreeGrafter"/>
</dbReference>
<evidence type="ECO:0000313" key="3">
    <source>
        <dbReference type="Proteomes" id="UP000019489"/>
    </source>
</evidence>